<organism evidence="2 3">
    <name type="scientific">Galdieria sulphuraria</name>
    <name type="common">Red alga</name>
    <dbReference type="NCBI Taxonomy" id="130081"/>
    <lineage>
        <taxon>Eukaryota</taxon>
        <taxon>Rhodophyta</taxon>
        <taxon>Bangiophyceae</taxon>
        <taxon>Galdieriales</taxon>
        <taxon>Galdieriaceae</taxon>
        <taxon>Galdieria</taxon>
    </lineage>
</organism>
<dbReference type="HAMAP" id="MF_01841">
    <property type="entry name" value="Agmatine_deimin"/>
    <property type="match status" value="1"/>
</dbReference>
<sequence>MGVMKLEEFVYPAEWVQHSQSWIGWPERPDNWRKDGKPAQEAFVKLIETLSKYEKITVAASISSWKQCRNLLPSNVRIVEIQTNDCWLRDTGPIFLTRKVPCEGSTNICGVDFAFNAWGGSLEGCYPDWEYDSLVTSKILEIERIPRVEASLVLEGGAVVTDGEGTIITTEECLLNRNRNPGMTKKEVEAKLKEYLHVEKVIWLPFGVYGDIDTDGHVDNLCMFAKAGHVVLHWTEDRQDPQYKRSATALEILENSTDARGKKFQIHKVLGPAPQYRTEEEIKELQFTNFRMALSRNTGQRLPASYVNAYIGNGVVILPSYDDPNDKLALDLFQELFPERSVVQVPAREILLGGGGIHCVVLEQPSVNFQLPTHKK</sequence>
<keyword evidence="3" id="KW-1185">Reference proteome</keyword>
<dbReference type="RefSeq" id="XP_005703407.1">
    <property type="nucleotide sequence ID" value="XM_005703350.1"/>
</dbReference>
<dbReference type="GeneID" id="17085836"/>
<dbReference type="OrthoDB" id="544103at2759"/>
<protein>
    <submittedName>
        <fullName evidence="2">Agmatine deiminase</fullName>
        <ecNumber evidence="2">3.5.3.12</ecNumber>
    </submittedName>
</protein>
<accession>M2XAJ2</accession>
<dbReference type="EC" id="3.5.3.12" evidence="2"/>
<dbReference type="KEGG" id="gsl:Gasu_54620"/>
<keyword evidence="1 2" id="KW-0378">Hydrolase</keyword>
<dbReference type="PANTHER" id="PTHR31377:SF2">
    <property type="entry name" value="AGMATINE DEIMINASE"/>
    <property type="match status" value="1"/>
</dbReference>
<dbReference type="AlphaFoldDB" id="M2XAJ2"/>
<proteinExistence type="inferred from homology"/>
<dbReference type="GO" id="GO:0004668">
    <property type="term" value="F:protein-arginine deiminase activity"/>
    <property type="evidence" value="ECO:0007669"/>
    <property type="project" value="InterPro"/>
</dbReference>
<dbReference type="PANTHER" id="PTHR31377">
    <property type="entry name" value="AGMATINE DEIMINASE-RELATED"/>
    <property type="match status" value="1"/>
</dbReference>
<dbReference type="GO" id="GO:0009446">
    <property type="term" value="P:putrescine biosynthetic process"/>
    <property type="evidence" value="ECO:0007669"/>
    <property type="project" value="InterPro"/>
</dbReference>
<dbReference type="Proteomes" id="UP000030680">
    <property type="component" value="Unassembled WGS sequence"/>
</dbReference>
<evidence type="ECO:0000313" key="3">
    <source>
        <dbReference type="Proteomes" id="UP000030680"/>
    </source>
</evidence>
<gene>
    <name evidence="2" type="ORF">Gasu_54620</name>
</gene>
<dbReference type="Pfam" id="PF04371">
    <property type="entry name" value="PAD_porph"/>
    <property type="match status" value="1"/>
</dbReference>
<dbReference type="SUPFAM" id="SSF55909">
    <property type="entry name" value="Pentein"/>
    <property type="match status" value="1"/>
</dbReference>
<dbReference type="NCBIfam" id="TIGR03380">
    <property type="entry name" value="agmatine_aguA"/>
    <property type="match status" value="1"/>
</dbReference>
<dbReference type="Gramene" id="EME26887">
    <property type="protein sequence ID" value="EME26887"/>
    <property type="gene ID" value="Gasu_54620"/>
</dbReference>
<evidence type="ECO:0000313" key="2">
    <source>
        <dbReference type="EMBL" id="EME26887.1"/>
    </source>
</evidence>
<dbReference type="GO" id="GO:0047632">
    <property type="term" value="F:agmatine deiminase activity"/>
    <property type="evidence" value="ECO:0007669"/>
    <property type="project" value="UniProtKB-EC"/>
</dbReference>
<dbReference type="eggNOG" id="ENOG502QUHM">
    <property type="taxonomic scope" value="Eukaryota"/>
</dbReference>
<dbReference type="InterPro" id="IPR017754">
    <property type="entry name" value="Agmatine_deiminase"/>
</dbReference>
<dbReference type="InterPro" id="IPR007466">
    <property type="entry name" value="Peptidyl-Arg-deiminase_porph"/>
</dbReference>
<name>M2XAJ2_GALSU</name>
<dbReference type="OMA" id="VRSYVNY"/>
<reference evidence="3" key="1">
    <citation type="journal article" date="2013" name="Science">
        <title>Gene transfer from bacteria and archaea facilitated evolution of an extremophilic eukaryote.</title>
        <authorList>
            <person name="Schonknecht G."/>
            <person name="Chen W.H."/>
            <person name="Ternes C.M."/>
            <person name="Barbier G.G."/>
            <person name="Shrestha R.P."/>
            <person name="Stanke M."/>
            <person name="Brautigam A."/>
            <person name="Baker B.J."/>
            <person name="Banfield J.F."/>
            <person name="Garavito R.M."/>
            <person name="Carr K."/>
            <person name="Wilkerson C."/>
            <person name="Rensing S.A."/>
            <person name="Gagneul D."/>
            <person name="Dickenson N.E."/>
            <person name="Oesterhelt C."/>
            <person name="Lercher M.J."/>
            <person name="Weber A.P."/>
        </authorList>
    </citation>
    <scope>NUCLEOTIDE SEQUENCE [LARGE SCALE GENOMIC DNA]</scope>
    <source>
        <strain evidence="3">074W</strain>
    </source>
</reference>
<evidence type="ECO:0000256" key="1">
    <source>
        <dbReference type="ARBA" id="ARBA00022801"/>
    </source>
</evidence>
<dbReference type="Gene3D" id="3.75.10.10">
    <property type="entry name" value="L-arginine/glycine Amidinotransferase, Chain A"/>
    <property type="match status" value="1"/>
</dbReference>
<dbReference type="EMBL" id="KB454540">
    <property type="protein sequence ID" value="EME26887.1"/>
    <property type="molecule type" value="Genomic_DNA"/>
</dbReference>